<reference evidence="2 3" key="1">
    <citation type="submission" date="2020-01" db="EMBL/GenBank/DDBJ databases">
        <title>Insect and environment-associated Actinomycetes.</title>
        <authorList>
            <person name="Currrie C."/>
            <person name="Chevrette M."/>
            <person name="Carlson C."/>
            <person name="Stubbendieck R."/>
            <person name="Wendt-Pienkowski E."/>
        </authorList>
    </citation>
    <scope>NUCLEOTIDE SEQUENCE [LARGE SCALE GENOMIC DNA]</scope>
    <source>
        <strain evidence="2 3">SID10258</strain>
    </source>
</reference>
<evidence type="ECO:0000313" key="1">
    <source>
        <dbReference type="EMBL" id="NEA21595.1"/>
    </source>
</evidence>
<evidence type="ECO:0000313" key="2">
    <source>
        <dbReference type="EMBL" id="NEA22555.1"/>
    </source>
</evidence>
<accession>A0A6L9QBD5</accession>
<dbReference type="GO" id="GO:0000302">
    <property type="term" value="P:response to reactive oxygen species"/>
    <property type="evidence" value="ECO:0007669"/>
    <property type="project" value="InterPro"/>
</dbReference>
<dbReference type="Pfam" id="PF17720">
    <property type="entry name" value="RLIG1"/>
    <property type="match status" value="1"/>
</dbReference>
<proteinExistence type="predicted"/>
<dbReference type="RefSeq" id="WP_163053220.1">
    <property type="nucleotide sequence ID" value="NZ_JAAGLI010000093.1"/>
</dbReference>
<protein>
    <submittedName>
        <fullName evidence="2">Uncharacterized protein</fullName>
    </submittedName>
</protein>
<dbReference type="GO" id="GO:0003972">
    <property type="term" value="F:RNA ligase (ATP) activity"/>
    <property type="evidence" value="ECO:0007669"/>
    <property type="project" value="InterPro"/>
</dbReference>
<dbReference type="Proteomes" id="UP000475532">
    <property type="component" value="Unassembled WGS sequence"/>
</dbReference>
<sequence length="228" mass="25725">MRKMPTIFIRDWEHDPSRVTRERNPDCAWVFAGEGRATRKLDGTCTLLDAGGRWHGRREVKPGKTPPPNFSLVQVDDRTGKRTGWQPIEDTPYAKIHAEALNPALYEDGHEFAPGTYELCGPKINRNPEGFETHVLIPHGAHDLGDVPLDFDGLALWLLARPYEGIVWHHPDGRMAKLKRKDIPTEFASSPAATEAARRLVGQRYEWRGEHGPEAFDPRQIARVVAGE</sequence>
<organism evidence="2 3">
    <name type="scientific">Actinomadura bangladeshensis</name>
    <dbReference type="NCBI Taxonomy" id="453573"/>
    <lineage>
        <taxon>Bacteria</taxon>
        <taxon>Bacillati</taxon>
        <taxon>Actinomycetota</taxon>
        <taxon>Actinomycetes</taxon>
        <taxon>Streptosporangiales</taxon>
        <taxon>Thermomonosporaceae</taxon>
        <taxon>Actinomadura</taxon>
    </lineage>
</organism>
<dbReference type="InterPro" id="IPR041211">
    <property type="entry name" value="RLIG1"/>
</dbReference>
<dbReference type="AlphaFoldDB" id="A0A6L9QBD5"/>
<comment type="caution">
    <text evidence="2">The sequence shown here is derived from an EMBL/GenBank/DDBJ whole genome shotgun (WGS) entry which is preliminary data.</text>
</comment>
<dbReference type="EMBL" id="JAAGLI010000093">
    <property type="protein sequence ID" value="NEA21595.1"/>
    <property type="molecule type" value="Genomic_DNA"/>
</dbReference>
<dbReference type="EMBL" id="JAAGLI010000213">
    <property type="protein sequence ID" value="NEA22555.1"/>
    <property type="molecule type" value="Genomic_DNA"/>
</dbReference>
<evidence type="ECO:0000313" key="3">
    <source>
        <dbReference type="Proteomes" id="UP000475532"/>
    </source>
</evidence>
<gene>
    <name evidence="1" type="ORF">G3I70_03645</name>
    <name evidence="2" type="ORF">G3I70_08635</name>
</gene>
<name>A0A6L9QBD5_9ACTN</name>